<feature type="region of interest" description="Disordered" evidence="1">
    <location>
        <begin position="1"/>
        <end position="26"/>
    </location>
</feature>
<reference evidence="3" key="1">
    <citation type="submission" date="2017-07" db="EMBL/GenBank/DDBJ databases">
        <title>Taro Niue Genome Assembly and Annotation.</title>
        <authorList>
            <person name="Atibalentja N."/>
            <person name="Keating K."/>
            <person name="Fields C.J."/>
        </authorList>
    </citation>
    <scope>NUCLEOTIDE SEQUENCE</scope>
    <source>
        <strain evidence="3">Niue_2</strain>
        <tissue evidence="3">Leaf</tissue>
    </source>
</reference>
<evidence type="ECO:0000313" key="4">
    <source>
        <dbReference type="Proteomes" id="UP000652761"/>
    </source>
</evidence>
<keyword evidence="4" id="KW-1185">Reference proteome</keyword>
<organism evidence="3 4">
    <name type="scientific">Colocasia esculenta</name>
    <name type="common">Wild taro</name>
    <name type="synonym">Arum esculentum</name>
    <dbReference type="NCBI Taxonomy" id="4460"/>
    <lineage>
        <taxon>Eukaryota</taxon>
        <taxon>Viridiplantae</taxon>
        <taxon>Streptophyta</taxon>
        <taxon>Embryophyta</taxon>
        <taxon>Tracheophyta</taxon>
        <taxon>Spermatophyta</taxon>
        <taxon>Magnoliopsida</taxon>
        <taxon>Liliopsida</taxon>
        <taxon>Araceae</taxon>
        <taxon>Aroideae</taxon>
        <taxon>Colocasieae</taxon>
        <taxon>Colocasia</taxon>
    </lineage>
</organism>
<accession>A0A843VKQ5</accession>
<evidence type="ECO:0000256" key="1">
    <source>
        <dbReference type="SAM" id="MobiDB-lite"/>
    </source>
</evidence>
<dbReference type="Proteomes" id="UP000652761">
    <property type="component" value="Unassembled WGS sequence"/>
</dbReference>
<dbReference type="OrthoDB" id="665788at2759"/>
<dbReference type="EMBL" id="NMUH01002355">
    <property type="protein sequence ID" value="MQL99462.1"/>
    <property type="molecule type" value="Genomic_DNA"/>
</dbReference>
<comment type="caution">
    <text evidence="3">The sequence shown here is derived from an EMBL/GenBank/DDBJ whole genome shotgun (WGS) entry which is preliminary data.</text>
</comment>
<name>A0A843VKQ5_COLES</name>
<dbReference type="InterPro" id="IPR039335">
    <property type="entry name" value="SIB1/2"/>
</dbReference>
<protein>
    <recommendedName>
        <fullName evidence="2">VQ domain-containing protein</fullName>
    </recommendedName>
</protein>
<dbReference type="Pfam" id="PF05678">
    <property type="entry name" value="VQ"/>
    <property type="match status" value="1"/>
</dbReference>
<gene>
    <name evidence="3" type="ORF">Taro_032192</name>
</gene>
<dbReference type="PANTHER" id="PTHR33624:SF17">
    <property type="entry name" value="OS07G0687400 PROTEIN"/>
    <property type="match status" value="1"/>
</dbReference>
<dbReference type="PANTHER" id="PTHR33624">
    <property type="entry name" value="SIGMA FACTOR BINDING PROTEIN 1, CHLOROPLASTIC"/>
    <property type="match status" value="1"/>
</dbReference>
<feature type="domain" description="VQ" evidence="2">
    <location>
        <begin position="32"/>
        <end position="58"/>
    </location>
</feature>
<sequence>MDSLKNVHQRSSKDMAKPRNKKKSKQVKVVYISNPMHFKASASEFKGLVQQVTGQDSDVAELSKFAGADSPVASADDDSAALSRPAGAGAALQQHQQEPYKWAGVPQFDAFDEAFMTPQALENFAAFMPTSLYYEPPPPVV</sequence>
<dbReference type="InterPro" id="IPR008889">
    <property type="entry name" value="VQ"/>
</dbReference>
<proteinExistence type="predicted"/>
<dbReference type="AlphaFoldDB" id="A0A843VKQ5"/>
<evidence type="ECO:0000259" key="2">
    <source>
        <dbReference type="Pfam" id="PF05678"/>
    </source>
</evidence>
<evidence type="ECO:0000313" key="3">
    <source>
        <dbReference type="EMBL" id="MQL99462.1"/>
    </source>
</evidence>
<feature type="region of interest" description="Disordered" evidence="1">
    <location>
        <begin position="68"/>
        <end position="95"/>
    </location>
</feature>